<feature type="binding site" evidence="3">
    <location>
        <position position="93"/>
    </location>
    <ligand>
        <name>Zn(2+)</name>
        <dbReference type="ChEBI" id="CHEBI:29105"/>
        <label>1</label>
    </ligand>
</feature>
<evidence type="ECO:0000313" key="6">
    <source>
        <dbReference type="Proteomes" id="UP000075377"/>
    </source>
</evidence>
<evidence type="ECO:0000256" key="2">
    <source>
        <dbReference type="ARBA" id="ARBA00022801"/>
    </source>
</evidence>
<feature type="binding site" evidence="3">
    <location>
        <position position="82"/>
    </location>
    <ligand>
        <name>Zn(2+)</name>
        <dbReference type="ChEBI" id="CHEBI:29105"/>
        <label>1</label>
    </ligand>
</feature>
<dbReference type="InterPro" id="IPR010158">
    <property type="entry name" value="Amidase_Cbmase"/>
</dbReference>
<proteinExistence type="inferred from homology"/>
<evidence type="ECO:0000313" key="5">
    <source>
        <dbReference type="EMBL" id="KXV69714.1"/>
    </source>
</evidence>
<dbReference type="NCBIfam" id="TIGR01879">
    <property type="entry name" value="hydantase"/>
    <property type="match status" value="1"/>
</dbReference>
<dbReference type="Gene3D" id="3.30.70.360">
    <property type="match status" value="1"/>
</dbReference>
<dbReference type="CDD" id="cd03884">
    <property type="entry name" value="M20_bAS"/>
    <property type="match status" value="1"/>
</dbReference>
<dbReference type="Proteomes" id="UP000075377">
    <property type="component" value="Unassembled WGS sequence"/>
</dbReference>
<dbReference type="Pfam" id="PF07687">
    <property type="entry name" value="M20_dimer"/>
    <property type="match status" value="1"/>
</dbReference>
<dbReference type="GO" id="GO:0046872">
    <property type="term" value="F:metal ion binding"/>
    <property type="evidence" value="ECO:0007669"/>
    <property type="project" value="UniProtKB-KW"/>
</dbReference>
<sequence length="406" mass="43273">MFEKILINQHRLLSDIQSFGQIGALEGGGVARLALTDNDGLGRDELVRRMKALGLRVSIDPIGNIFGTRAGKTTATVMTGSHIDTVLTGGLYDGTYGVLAGLEVIAALNDAGCTTEHSITVVAFTNEEGSRFQPDMLGSLVFAGGMSIEAARSTRDAAGVTLGDELDRIGYAGTGYGPEKIISYYELHIEQGPVLEDENIQIGVVTGVQGISWTRLTVTGRSAHAGTTPMRSRADAGLAAMELVTSLSAILKDIPDQLLTCGSFRVVPDLVNVVPQRCVLTLDLRNPNEKLLLRAEECLSQIILDIEATYGVSIQTETLARFEPVPFDSCLIDRIENLARDNGYSTGRLCSGAGHDAQMIARLAPAAMIFVPSVNGLSHNIAELTLPDDLCRGTQVLLDAILSSVF</sequence>
<protein>
    <submittedName>
        <fullName evidence="5">Allantoate amidohydrolase</fullName>
    </submittedName>
</protein>
<feature type="binding site" evidence="3">
    <location>
        <position position="188"/>
    </location>
    <ligand>
        <name>Zn(2+)</name>
        <dbReference type="ChEBI" id="CHEBI:29105"/>
        <label>1</label>
    </ligand>
</feature>
<name>A0A149UPE7_9PROT</name>
<comment type="cofactor">
    <cofactor evidence="3">
        <name>Zn(2+)</name>
        <dbReference type="ChEBI" id="CHEBI:29105"/>
    </cofactor>
    <text evidence="3">Binds 2 Zn(2+) ions per subunit.</text>
</comment>
<dbReference type="PIRSF" id="PIRSF001235">
    <property type="entry name" value="Amidase_carbamoylase"/>
    <property type="match status" value="1"/>
</dbReference>
<dbReference type="OrthoDB" id="9808195at2"/>
<feature type="domain" description="Peptidase M20 dimerisation" evidence="4">
    <location>
        <begin position="207"/>
        <end position="290"/>
    </location>
</feature>
<keyword evidence="3" id="KW-0862">Zinc</keyword>
<evidence type="ECO:0000259" key="4">
    <source>
        <dbReference type="Pfam" id="PF07687"/>
    </source>
</evidence>
<dbReference type="InterPro" id="IPR036264">
    <property type="entry name" value="Bact_exopeptidase_dim_dom"/>
</dbReference>
<feature type="binding site" evidence="3">
    <location>
        <position position="128"/>
    </location>
    <ligand>
        <name>Zn(2+)</name>
        <dbReference type="ChEBI" id="CHEBI:29105"/>
        <label>2</label>
    </ligand>
</feature>
<dbReference type="SUPFAM" id="SSF55031">
    <property type="entry name" value="Bacterial exopeptidase dimerisation domain"/>
    <property type="match status" value="1"/>
</dbReference>
<keyword evidence="3" id="KW-0479">Metal-binding</keyword>
<reference evidence="5 6" key="1">
    <citation type="submission" date="2015-06" db="EMBL/GenBank/DDBJ databases">
        <title>Improved classification and identification of acetic acid bacteria using matrix-assisted laser desorption/ionization time-of-flight mass spectrometry; Gluconobacter nephelii and Gluconobacter uchimurae are later heterotypic synonyms of Gluconobacter japonicus and Gluconobacter oxydans, respectively.</title>
        <authorList>
            <person name="Li L."/>
            <person name="Cleenwerck I."/>
            <person name="De Vuyst L."/>
            <person name="Vandamme P."/>
        </authorList>
    </citation>
    <scope>NUCLEOTIDE SEQUENCE [LARGE SCALE GENOMIC DNA]</scope>
    <source>
        <strain evidence="5 6">LMG 1699</strain>
    </source>
</reference>
<keyword evidence="2 5" id="KW-0378">Hydrolase</keyword>
<comment type="caution">
    <text evidence="5">The sequence shown here is derived from an EMBL/GenBank/DDBJ whole genome shotgun (WGS) entry which is preliminary data.</text>
</comment>
<dbReference type="Gene3D" id="3.40.630.10">
    <property type="entry name" value="Zn peptidases"/>
    <property type="match status" value="1"/>
</dbReference>
<gene>
    <name evidence="5" type="ORF">AD951_05425</name>
</gene>
<dbReference type="PATRIC" id="fig|178901.14.peg.429"/>
<dbReference type="SUPFAM" id="SSF53187">
    <property type="entry name" value="Zn-dependent exopeptidases"/>
    <property type="match status" value="1"/>
</dbReference>
<dbReference type="InterPro" id="IPR002933">
    <property type="entry name" value="Peptidase_M20"/>
</dbReference>
<accession>A0A149UPE7</accession>
<dbReference type="InterPro" id="IPR011650">
    <property type="entry name" value="Peptidase_M20_dimer"/>
</dbReference>
<dbReference type="AlphaFoldDB" id="A0A149UPE7"/>
<dbReference type="PANTHER" id="PTHR32494">
    <property type="entry name" value="ALLANTOATE DEIMINASE-RELATED"/>
    <property type="match status" value="1"/>
</dbReference>
<dbReference type="GO" id="GO:0016813">
    <property type="term" value="F:hydrolase activity, acting on carbon-nitrogen (but not peptide) bonds, in linear amidines"/>
    <property type="evidence" value="ECO:0007669"/>
    <property type="project" value="InterPro"/>
</dbReference>
<dbReference type="NCBIfam" id="NF006771">
    <property type="entry name" value="PRK09290.1-5"/>
    <property type="match status" value="1"/>
</dbReference>
<dbReference type="EMBL" id="LHZX01000269">
    <property type="protein sequence ID" value="KXV69714.1"/>
    <property type="molecule type" value="Genomic_DNA"/>
</dbReference>
<feature type="binding site" evidence="3">
    <location>
        <position position="93"/>
    </location>
    <ligand>
        <name>Zn(2+)</name>
        <dbReference type="ChEBI" id="CHEBI:29105"/>
        <label>2</label>
    </ligand>
</feature>
<dbReference type="PANTHER" id="PTHR32494:SF5">
    <property type="entry name" value="ALLANTOATE AMIDOHYDROLASE"/>
    <property type="match status" value="1"/>
</dbReference>
<feature type="binding site" evidence="3">
    <location>
        <position position="379"/>
    </location>
    <ligand>
        <name>Zn(2+)</name>
        <dbReference type="ChEBI" id="CHEBI:29105"/>
        <label>2</label>
    </ligand>
</feature>
<dbReference type="Pfam" id="PF01546">
    <property type="entry name" value="Peptidase_M20"/>
    <property type="match status" value="1"/>
</dbReference>
<comment type="similarity">
    <text evidence="1">Belongs to the peptidase M20 family.</text>
</comment>
<organism evidence="5 6">
    <name type="scientific">Acetobacter malorum</name>
    <dbReference type="NCBI Taxonomy" id="178901"/>
    <lineage>
        <taxon>Bacteria</taxon>
        <taxon>Pseudomonadati</taxon>
        <taxon>Pseudomonadota</taxon>
        <taxon>Alphaproteobacteria</taxon>
        <taxon>Acetobacterales</taxon>
        <taxon>Acetobacteraceae</taxon>
        <taxon>Acetobacter</taxon>
    </lineage>
</organism>
<evidence type="ECO:0000256" key="1">
    <source>
        <dbReference type="ARBA" id="ARBA00006153"/>
    </source>
</evidence>
<evidence type="ECO:0000256" key="3">
    <source>
        <dbReference type="PIRSR" id="PIRSR001235-1"/>
    </source>
</evidence>